<accession>A0A2H0W4T9</accession>
<protein>
    <submittedName>
        <fullName evidence="1">Uncharacterized protein</fullName>
    </submittedName>
</protein>
<organism evidence="1 2">
    <name type="scientific">Candidatus Buchananbacteria bacterium CG10_big_fil_rev_8_21_14_0_10_33_19</name>
    <dbReference type="NCBI Taxonomy" id="1974525"/>
    <lineage>
        <taxon>Bacteria</taxon>
        <taxon>Candidatus Buchananiibacteriota</taxon>
    </lineage>
</organism>
<dbReference type="AlphaFoldDB" id="A0A2H0W4T9"/>
<gene>
    <name evidence="1" type="ORF">COT80_02320</name>
</gene>
<proteinExistence type="predicted"/>
<name>A0A2H0W4T9_9BACT</name>
<reference evidence="2" key="1">
    <citation type="submission" date="2017-09" db="EMBL/GenBank/DDBJ databases">
        <title>Depth-based differentiation of microbial function through sediment-hosted aquifers and enrichment of novel symbionts in the deep terrestrial subsurface.</title>
        <authorList>
            <person name="Probst A.J."/>
            <person name="Ladd B."/>
            <person name="Jarett J.K."/>
            <person name="Geller-Mcgrath D.E."/>
            <person name="Sieber C.M.K."/>
            <person name="Emerson J.B."/>
            <person name="Anantharaman K."/>
            <person name="Thomas B.C."/>
            <person name="Malmstrom R."/>
            <person name="Stieglmeier M."/>
            <person name="Klingl A."/>
            <person name="Woyke T."/>
            <person name="Ryan C.M."/>
            <person name="Banfield J.F."/>
        </authorList>
    </citation>
    <scope>NUCLEOTIDE SEQUENCE [LARGE SCALE GENOMIC DNA]</scope>
</reference>
<sequence>NGNIREEYVAKFYSGTPFYQSGNNWYQTEVATTTKTAFLQQTENTLVDSLKSFFGQPVFAATNTTYSGVGDGYVAISSSSWAAAHDALTGTVVSYVSTANVAYSRKVSASSYNIYRAFLPFDTSSLGLDVSVTAASLNFYVFEKYDGNDDGNDFITVVQTSQASNTSLTTADYDTCGAVSNPTEGIDVASRKDITSDVTADGTTLHTFNLNATGIGWVSTTGYTKLGIREGHDATNNTVTNLITGLQMYTSEQTGTGQDPYLTIDYRVVYSRVKIDEGKIKIDGGKLKLQ</sequence>
<comment type="caution">
    <text evidence="1">The sequence shown here is derived from an EMBL/GenBank/DDBJ whole genome shotgun (WGS) entry which is preliminary data.</text>
</comment>
<feature type="non-terminal residue" evidence="1">
    <location>
        <position position="1"/>
    </location>
</feature>
<evidence type="ECO:0000313" key="1">
    <source>
        <dbReference type="EMBL" id="PIS06378.1"/>
    </source>
</evidence>
<evidence type="ECO:0000313" key="2">
    <source>
        <dbReference type="Proteomes" id="UP000229056"/>
    </source>
</evidence>
<dbReference type="Proteomes" id="UP000229056">
    <property type="component" value="Unassembled WGS sequence"/>
</dbReference>
<dbReference type="EMBL" id="PEZY01000005">
    <property type="protein sequence ID" value="PIS06378.1"/>
    <property type="molecule type" value="Genomic_DNA"/>
</dbReference>